<organism evidence="1">
    <name type="scientific">marine sediment metagenome</name>
    <dbReference type="NCBI Taxonomy" id="412755"/>
    <lineage>
        <taxon>unclassified sequences</taxon>
        <taxon>metagenomes</taxon>
        <taxon>ecological metagenomes</taxon>
    </lineage>
</organism>
<dbReference type="EMBL" id="LAZR01012206">
    <property type="protein sequence ID" value="KKM28025.1"/>
    <property type="molecule type" value="Genomic_DNA"/>
</dbReference>
<dbReference type="AlphaFoldDB" id="A0A0F9LKW9"/>
<evidence type="ECO:0008006" key="2">
    <source>
        <dbReference type="Google" id="ProtNLM"/>
    </source>
</evidence>
<comment type="caution">
    <text evidence="1">The sequence shown here is derived from an EMBL/GenBank/DDBJ whole genome shotgun (WGS) entry which is preliminary data.</text>
</comment>
<feature type="non-terminal residue" evidence="1">
    <location>
        <position position="51"/>
    </location>
</feature>
<sequence length="51" mass="6006">MTEPTNLYLIGSLRNPDIPLLGNDFRQMGFDVFDDWISPGKDADREWQKYE</sequence>
<name>A0A0F9LKW9_9ZZZZ</name>
<gene>
    <name evidence="1" type="ORF">LCGC14_1568790</name>
</gene>
<accession>A0A0F9LKW9</accession>
<proteinExistence type="predicted"/>
<protein>
    <recommendedName>
        <fullName evidence="2">Nucleoside 2-deoxyribosyltransferase</fullName>
    </recommendedName>
</protein>
<evidence type="ECO:0000313" key="1">
    <source>
        <dbReference type="EMBL" id="KKM28025.1"/>
    </source>
</evidence>
<reference evidence="1" key="1">
    <citation type="journal article" date="2015" name="Nature">
        <title>Complex archaea that bridge the gap between prokaryotes and eukaryotes.</title>
        <authorList>
            <person name="Spang A."/>
            <person name="Saw J.H."/>
            <person name="Jorgensen S.L."/>
            <person name="Zaremba-Niedzwiedzka K."/>
            <person name="Martijn J."/>
            <person name="Lind A.E."/>
            <person name="van Eijk R."/>
            <person name="Schleper C."/>
            <person name="Guy L."/>
            <person name="Ettema T.J."/>
        </authorList>
    </citation>
    <scope>NUCLEOTIDE SEQUENCE</scope>
</reference>